<gene>
    <name evidence="4" type="ORF">ES674_14020</name>
</gene>
<dbReference type="InterPro" id="IPR036249">
    <property type="entry name" value="Thioredoxin-like_sf"/>
</dbReference>
<dbReference type="PANTHER" id="PTHR15337">
    <property type="entry name" value="ANTERIOR GRADIENT PROTEIN-RELATED"/>
    <property type="match status" value="1"/>
</dbReference>
<dbReference type="InterPro" id="IPR013766">
    <property type="entry name" value="Thioredoxin_domain"/>
</dbReference>
<evidence type="ECO:0000259" key="3">
    <source>
        <dbReference type="PROSITE" id="PS51352"/>
    </source>
</evidence>
<dbReference type="OrthoDB" id="981626at2"/>
<reference evidence="4 5" key="1">
    <citation type="submission" date="2019-08" db="EMBL/GenBank/DDBJ databases">
        <title>Genomes of Antarctic Bizionia species.</title>
        <authorList>
            <person name="Bowman J.P."/>
        </authorList>
    </citation>
    <scope>NUCLEOTIDE SEQUENCE [LARGE SCALE GENOMIC DNA]</scope>
    <source>
        <strain evidence="4 5">ADA-4</strain>
    </source>
</reference>
<accession>A0A5D0QZN4</accession>
<dbReference type="Pfam" id="PF13899">
    <property type="entry name" value="Thioredoxin_7"/>
    <property type="match status" value="1"/>
</dbReference>
<feature type="domain" description="Thioredoxin" evidence="3">
    <location>
        <begin position="8"/>
        <end position="144"/>
    </location>
</feature>
<feature type="signal peptide" evidence="2">
    <location>
        <begin position="1"/>
        <end position="18"/>
    </location>
</feature>
<evidence type="ECO:0000313" key="4">
    <source>
        <dbReference type="EMBL" id="TYB74269.1"/>
    </source>
</evidence>
<evidence type="ECO:0000256" key="2">
    <source>
        <dbReference type="SAM" id="SignalP"/>
    </source>
</evidence>
<comment type="caution">
    <text evidence="4">The sequence shown here is derived from an EMBL/GenBank/DDBJ whole genome shotgun (WGS) entry which is preliminary data.</text>
</comment>
<dbReference type="SUPFAM" id="SSF52833">
    <property type="entry name" value="Thioredoxin-like"/>
    <property type="match status" value="1"/>
</dbReference>
<dbReference type="InterPro" id="IPR051099">
    <property type="entry name" value="AGR/TXD"/>
</dbReference>
<dbReference type="RefSeq" id="WP_148405060.1">
    <property type="nucleotide sequence ID" value="NZ_VSKK01000005.1"/>
</dbReference>
<dbReference type="Gene3D" id="3.40.30.10">
    <property type="entry name" value="Glutaredoxin"/>
    <property type="match status" value="1"/>
</dbReference>
<evidence type="ECO:0000256" key="1">
    <source>
        <dbReference type="ARBA" id="ARBA00022729"/>
    </source>
</evidence>
<name>A0A5D0QZN4_9FLAO</name>
<dbReference type="PANTHER" id="PTHR15337:SF11">
    <property type="entry name" value="THIOREDOXIN DOMAIN-CONTAINING PROTEIN"/>
    <property type="match status" value="1"/>
</dbReference>
<organism evidence="4 5">
    <name type="scientific">Bizionia myxarmorum</name>
    <dbReference type="NCBI Taxonomy" id="291186"/>
    <lineage>
        <taxon>Bacteria</taxon>
        <taxon>Pseudomonadati</taxon>
        <taxon>Bacteroidota</taxon>
        <taxon>Flavobacteriia</taxon>
        <taxon>Flavobacteriales</taxon>
        <taxon>Flavobacteriaceae</taxon>
        <taxon>Bizionia</taxon>
    </lineage>
</organism>
<dbReference type="Proteomes" id="UP000323720">
    <property type="component" value="Unassembled WGS sequence"/>
</dbReference>
<proteinExistence type="predicted"/>
<dbReference type="PROSITE" id="PS51352">
    <property type="entry name" value="THIOREDOXIN_2"/>
    <property type="match status" value="1"/>
</dbReference>
<evidence type="ECO:0000313" key="5">
    <source>
        <dbReference type="Proteomes" id="UP000323720"/>
    </source>
</evidence>
<keyword evidence="1 2" id="KW-0732">Signal</keyword>
<keyword evidence="5" id="KW-1185">Reference proteome</keyword>
<dbReference type="EMBL" id="VSKK01000005">
    <property type="protein sequence ID" value="TYB74269.1"/>
    <property type="molecule type" value="Genomic_DNA"/>
</dbReference>
<sequence>MKIIFIVCTLMISSIAFAQNWETNWKDASAKAEKNNQNIVLVFSGSDWCAPCIKLDKEIWSTPKFQELSKDSFVMLRADFPRRGKNALTKEQQDHNNSLAEKYNQNGYFPYVVVLNPKGKVLGSLGYEKTSPELYFKKLKALEK</sequence>
<feature type="chain" id="PRO_5022855381" evidence="2">
    <location>
        <begin position="19"/>
        <end position="144"/>
    </location>
</feature>
<protein>
    <submittedName>
        <fullName evidence="4">Thioredoxin family protein</fullName>
    </submittedName>
</protein>
<dbReference type="AlphaFoldDB" id="A0A5D0QZN4"/>